<dbReference type="EMBL" id="CP006867">
    <property type="protein sequence ID" value="ALU12237.1"/>
    <property type="molecule type" value="Genomic_DNA"/>
</dbReference>
<dbReference type="PATRIC" id="fig|940295.4.peg.338"/>
<protein>
    <submittedName>
        <fullName evidence="1">Uncharacterized protein</fullName>
    </submittedName>
</protein>
<reference evidence="1 2" key="1">
    <citation type="submission" date="2013-11" db="EMBL/GenBank/DDBJ databases">
        <title>Comparative genomics of Ignicoccus.</title>
        <authorList>
            <person name="Podar M."/>
        </authorList>
    </citation>
    <scope>NUCLEOTIDE SEQUENCE [LARGE SCALE GENOMIC DNA]</scope>
    <source>
        <strain evidence="1 2">DSM 13165</strain>
    </source>
</reference>
<dbReference type="RefSeq" id="WP_075049383.1">
    <property type="nucleotide sequence ID" value="NZ_CP006867.1"/>
</dbReference>
<organism evidence="1 2">
    <name type="scientific">Ignicoccus islandicus DSM 13165</name>
    <dbReference type="NCBI Taxonomy" id="940295"/>
    <lineage>
        <taxon>Archaea</taxon>
        <taxon>Thermoproteota</taxon>
        <taxon>Thermoprotei</taxon>
        <taxon>Desulfurococcales</taxon>
        <taxon>Desulfurococcaceae</taxon>
        <taxon>Ignicoccus</taxon>
    </lineage>
</organism>
<sequence length="199" mass="22322">MFCSLVLLLHNVTSHGITLQYLWFQNNTVALSLTLPNPCYKVTVSNSTISVERYGFACIQVLRRDEIFLTVKGNATFTLNYLNDSIQFGKAYRFCANNSVKLIDILNYTSKFVNKMLELKLLCLGYSIPVNLPGPPFKAPPVTKCDSVVTDGSAWIYVRGPLCTRPIEVLVKAKVRIAKVPSGMVPYLEVIDVLGRWPR</sequence>
<keyword evidence="2" id="KW-1185">Reference proteome</keyword>
<dbReference type="Proteomes" id="UP000060778">
    <property type="component" value="Chromosome"/>
</dbReference>
<evidence type="ECO:0000313" key="1">
    <source>
        <dbReference type="EMBL" id="ALU12237.1"/>
    </source>
</evidence>
<name>A0A0U2MAI9_9CREN</name>
<dbReference type="GeneID" id="30679752"/>
<dbReference type="KEGG" id="iis:EYM_01725"/>
<proteinExistence type="predicted"/>
<dbReference type="AlphaFoldDB" id="A0A0U2MAI9"/>
<dbReference type="OrthoDB" id="380847at2157"/>
<accession>A0A0U2MAI9</accession>
<gene>
    <name evidence="1" type="ORF">EYM_01725</name>
</gene>
<evidence type="ECO:0000313" key="2">
    <source>
        <dbReference type="Proteomes" id="UP000060778"/>
    </source>
</evidence>